<sequence length="97" mass="10215">MQTESFFEWLGEAVGAALRHLVEGLGGLFGSIARAGASFLEGLSRTLGMNPTLLGFVALVVGLALLAGGVRALLKRAFVSAAIYLLLGLWVLSWLIQ</sequence>
<dbReference type="STRING" id="1328314.Achr_34190"/>
<evidence type="ECO:0000313" key="3">
    <source>
        <dbReference type="Proteomes" id="UP000068210"/>
    </source>
</evidence>
<protein>
    <submittedName>
        <fullName evidence="2">Uncharacterized protein</fullName>
    </submittedName>
</protein>
<dbReference type="RefSeq" id="WP_039806023.1">
    <property type="nucleotide sequence ID" value="NZ_CP010415.1"/>
</dbReference>
<keyword evidence="1" id="KW-0472">Membrane</keyword>
<keyword evidence="3" id="KW-1185">Reference proteome</keyword>
<dbReference type="EMBL" id="CP010415">
    <property type="protein sequence ID" value="AJE22824.1"/>
    <property type="molecule type" value="Genomic_DNA"/>
</dbReference>
<keyword evidence="1" id="KW-1133">Transmembrane helix</keyword>
<feature type="transmembrane region" description="Helical" evidence="1">
    <location>
        <begin position="53"/>
        <end position="70"/>
    </location>
</feature>
<dbReference type="Proteomes" id="UP000068210">
    <property type="component" value="Chromosome"/>
</dbReference>
<accession>A0A0C4WQ96</accession>
<dbReference type="HOGENOM" id="CLU_182057_0_0_6"/>
<keyword evidence="1" id="KW-0812">Transmembrane</keyword>
<gene>
    <name evidence="2" type="ORF">Achr_34190</name>
</gene>
<organism evidence="2 3">
    <name type="scientific">Azotobacter chroococcum NCIMB 8003</name>
    <dbReference type="NCBI Taxonomy" id="1328314"/>
    <lineage>
        <taxon>Bacteria</taxon>
        <taxon>Pseudomonadati</taxon>
        <taxon>Pseudomonadota</taxon>
        <taxon>Gammaproteobacteria</taxon>
        <taxon>Pseudomonadales</taxon>
        <taxon>Pseudomonadaceae</taxon>
        <taxon>Azotobacter</taxon>
    </lineage>
</organism>
<dbReference type="AlphaFoldDB" id="A0A0C4WQ96"/>
<name>A0A0C4WQ96_9GAMM</name>
<reference evidence="2 3" key="1">
    <citation type="journal article" date="2015" name="PLoS ONE">
        <title>Azotobacter Genomes: The Genome of Azotobacter chroococcum NCIMB 8003 (ATCC 4412).</title>
        <authorList>
            <person name="Robson R.L."/>
            <person name="Jones R."/>
            <person name="Robson R.M."/>
            <person name="Schwartz A."/>
            <person name="Richardson T.H."/>
        </authorList>
    </citation>
    <scope>NUCLEOTIDE SEQUENCE [LARGE SCALE GENOMIC DNA]</scope>
    <source>
        <strain evidence="2 3">NCIMB 8003</strain>
    </source>
</reference>
<proteinExistence type="predicted"/>
<feature type="transmembrane region" description="Helical" evidence="1">
    <location>
        <begin position="77"/>
        <end position="96"/>
    </location>
</feature>
<dbReference type="KEGG" id="acx:Achr_34190"/>
<evidence type="ECO:0000256" key="1">
    <source>
        <dbReference type="SAM" id="Phobius"/>
    </source>
</evidence>
<evidence type="ECO:0000313" key="2">
    <source>
        <dbReference type="EMBL" id="AJE22824.1"/>
    </source>
</evidence>